<dbReference type="PANTHER" id="PTHR35936">
    <property type="entry name" value="MEMBRANE-BOUND LYTIC MUREIN TRANSGLYCOSYLASE F"/>
    <property type="match status" value="1"/>
</dbReference>
<proteinExistence type="predicted"/>
<dbReference type="SMART" id="SM00062">
    <property type="entry name" value="PBPb"/>
    <property type="match status" value="1"/>
</dbReference>
<evidence type="ECO:0000259" key="3">
    <source>
        <dbReference type="SMART" id="SM00062"/>
    </source>
</evidence>
<feature type="chain" id="PRO_5028819724" evidence="2">
    <location>
        <begin position="20"/>
        <end position="269"/>
    </location>
</feature>
<accession>A0A7G6U7L9</accession>
<organism evidence="4 5">
    <name type="scientific">Tardiphaga robiniae</name>
    <dbReference type="NCBI Taxonomy" id="943830"/>
    <lineage>
        <taxon>Bacteria</taxon>
        <taxon>Pseudomonadati</taxon>
        <taxon>Pseudomonadota</taxon>
        <taxon>Alphaproteobacteria</taxon>
        <taxon>Hyphomicrobiales</taxon>
        <taxon>Nitrobacteraceae</taxon>
        <taxon>Tardiphaga</taxon>
    </lineage>
</organism>
<reference evidence="5" key="1">
    <citation type="journal article" date="2020" name="Mol. Plant Microbe">
        <title>Rhizobial microsymbionts of the narrowly endemic Oxytropis species growing in Kamchatka are characterized by significant genetic diversity and possess a set of genes that are associated with T3SS and T6SS secretion systems and can affect the development of symbiosis.</title>
        <authorList>
            <person name="Safronova V."/>
            <person name="Guro P."/>
            <person name="Sazanova A."/>
            <person name="Kuznetsova I."/>
            <person name="Belimov A."/>
            <person name="Yakubov V."/>
            <person name="Chirak E."/>
            <person name="Afonin A."/>
            <person name="Gogolev Y."/>
            <person name="Andronov E."/>
            <person name="Tikhonovich I."/>
        </authorList>
    </citation>
    <scope>NUCLEOTIDE SEQUENCE [LARGE SCALE GENOMIC DNA]</scope>
    <source>
        <strain evidence="5">581</strain>
    </source>
</reference>
<dbReference type="Proteomes" id="UP000515291">
    <property type="component" value="Chromosome"/>
</dbReference>
<dbReference type="EMBL" id="CP050292">
    <property type="protein sequence ID" value="QND75001.1"/>
    <property type="molecule type" value="Genomic_DNA"/>
</dbReference>
<evidence type="ECO:0000256" key="1">
    <source>
        <dbReference type="ARBA" id="ARBA00022729"/>
    </source>
</evidence>
<feature type="domain" description="Solute-binding protein family 3/N-terminal" evidence="3">
    <location>
        <begin position="36"/>
        <end position="261"/>
    </location>
</feature>
<evidence type="ECO:0000256" key="2">
    <source>
        <dbReference type="SAM" id="SignalP"/>
    </source>
</evidence>
<dbReference type="SUPFAM" id="SSF53850">
    <property type="entry name" value="Periplasmic binding protein-like II"/>
    <property type="match status" value="1"/>
</dbReference>
<gene>
    <name evidence="4" type="ORF">HB776_30120</name>
</gene>
<protein>
    <submittedName>
        <fullName evidence="4">Transporter substrate-binding domain-containing protein</fullName>
    </submittedName>
</protein>
<dbReference type="AlphaFoldDB" id="A0A7G6U7L9"/>
<dbReference type="RefSeq" id="WP_184513830.1">
    <property type="nucleotide sequence ID" value="NZ_CP050292.1"/>
</dbReference>
<evidence type="ECO:0000313" key="5">
    <source>
        <dbReference type="Proteomes" id="UP000515291"/>
    </source>
</evidence>
<dbReference type="PANTHER" id="PTHR35936:SF17">
    <property type="entry name" value="ARGININE-BINDING EXTRACELLULAR PROTEIN ARTP"/>
    <property type="match status" value="1"/>
</dbReference>
<evidence type="ECO:0000313" key="4">
    <source>
        <dbReference type="EMBL" id="QND75001.1"/>
    </source>
</evidence>
<feature type="signal peptide" evidence="2">
    <location>
        <begin position="1"/>
        <end position="19"/>
    </location>
</feature>
<keyword evidence="1 2" id="KW-0732">Signal</keyword>
<dbReference type="Gene3D" id="3.40.190.10">
    <property type="entry name" value="Periplasmic binding protein-like II"/>
    <property type="match status" value="2"/>
</dbReference>
<dbReference type="KEGG" id="trb:HB776_30120"/>
<name>A0A7G6U7L9_9BRAD</name>
<dbReference type="Pfam" id="PF00497">
    <property type="entry name" value="SBP_bac_3"/>
    <property type="match status" value="1"/>
</dbReference>
<sequence>MRVLRWMVLFMTAAFPAFAQPAPSPEVLRDLAPTGKLRAAINYGNSVLAQKGPDGAPRGVSADLAAELAKRLGVPVDYVPYEAAGKVFEGARAGAWDVGFIAIEPVRAQEIIFTAPYVIIEGTYMVPAHSPLKTVDDVDKDGIKMSVGLGSAYDLYLTRTIKHATVLRADAGGGSAMIRKFLDEKLDAAAGVRQQLDAYAKDHPEMRVMSGHFQEIQQAMAMPRIADKPRTAGVVYLAAFVEEMKASGFVADVLKRSGQVADVAPAAGK</sequence>
<dbReference type="InterPro" id="IPR001638">
    <property type="entry name" value="Solute-binding_3/MltF_N"/>
</dbReference>